<evidence type="ECO:0000313" key="1">
    <source>
        <dbReference type="EMBL" id="CAP20144.1"/>
    </source>
</evidence>
<dbReference type="EMBL" id="AM905950">
    <property type="protein sequence ID" value="CAP20144.1"/>
    <property type="molecule type" value="Genomic_DNA"/>
</dbReference>
<sequence length="50" mass="5794">MLMLTLRSTLIKVLRERSAFCVTLKILASSHCWGLRSNRTKTYGKRKIIV</sequence>
<accession>B0RKN7</accession>
<geneLocation type="plasmid" evidence="1">
    <name>pYE854</name>
</geneLocation>
<organism evidence="1">
    <name type="scientific">Yersinia enterocolitica</name>
    <dbReference type="NCBI Taxonomy" id="630"/>
    <lineage>
        <taxon>Bacteria</taxon>
        <taxon>Pseudomonadati</taxon>
        <taxon>Pseudomonadota</taxon>
        <taxon>Gammaproteobacteria</taxon>
        <taxon>Enterobacterales</taxon>
        <taxon>Yersiniaceae</taxon>
        <taxon>Yersinia</taxon>
    </lineage>
</organism>
<proteinExistence type="predicted"/>
<protein>
    <submittedName>
        <fullName evidence="1">Uncharacterized protein</fullName>
    </submittedName>
</protein>
<name>B0RKN7_YEREN</name>
<dbReference type="AlphaFoldDB" id="B0RKN7"/>
<reference evidence="1" key="1">
    <citation type="journal article" date="2008" name="J. Bacteriol.">
        <title>Genetic and functional properties of the self-transmissible Yersinia enterocolitica plasmid pYE854, which mobilizes the virulence plasmid pYV.</title>
        <authorList>
            <person name="Hammerl J.A."/>
            <person name="Klein I."/>
            <person name="Lanka E."/>
            <person name="Appel B."/>
            <person name="Hertwig S."/>
        </authorList>
    </citation>
    <scope>NUCLEOTIDE SEQUENCE [LARGE SCALE GENOMIC DNA]</scope>
    <source>
        <strain evidence="1">29854</strain>
        <plasmid evidence="1">pYE854</plasmid>
    </source>
</reference>
<keyword evidence="1" id="KW-0614">Plasmid</keyword>